<dbReference type="EMBL" id="LUGG01000004">
    <property type="protein sequence ID" value="OBZ75055.1"/>
    <property type="molecule type" value="Genomic_DNA"/>
</dbReference>
<feature type="region of interest" description="Disordered" evidence="1">
    <location>
        <begin position="60"/>
        <end position="95"/>
    </location>
</feature>
<dbReference type="STRING" id="5627.A0A1C7MDQ0"/>
<keyword evidence="3" id="KW-1185">Reference proteome</keyword>
<organism evidence="2 3">
    <name type="scientific">Grifola frondosa</name>
    <name type="common">Maitake</name>
    <name type="synonym">Polyporus frondosus</name>
    <dbReference type="NCBI Taxonomy" id="5627"/>
    <lineage>
        <taxon>Eukaryota</taxon>
        <taxon>Fungi</taxon>
        <taxon>Dikarya</taxon>
        <taxon>Basidiomycota</taxon>
        <taxon>Agaricomycotina</taxon>
        <taxon>Agaricomycetes</taxon>
        <taxon>Polyporales</taxon>
        <taxon>Grifolaceae</taxon>
        <taxon>Grifola</taxon>
    </lineage>
</organism>
<dbReference type="AlphaFoldDB" id="A0A1C7MDQ0"/>
<feature type="compositionally biased region" description="Low complexity" evidence="1">
    <location>
        <begin position="60"/>
        <end position="70"/>
    </location>
</feature>
<sequence length="213" mass="22625">MAIPSHRIHTIHGTFGGHDYAPSTPLSASQALSFTHLPNVTVGRGGRSYDLSILASRTTPASASASSLPAQPSFKPRARRQSMCIPSSTRRAPSPPLRTALTVVMSEDPFADAPDDTPIPVPIAPQYTAPISSRTRLVTYVAQPCSLSSPPGCDLAAVAAREHKAARGRLVANVLLNRAEGRPLHLRKRGWGEAEGSREYVRSGLSRMVAAAC</sequence>
<gene>
    <name evidence="2" type="ORF">A0H81_04948</name>
</gene>
<proteinExistence type="predicted"/>
<comment type="caution">
    <text evidence="2">The sequence shown here is derived from an EMBL/GenBank/DDBJ whole genome shotgun (WGS) entry which is preliminary data.</text>
</comment>
<name>A0A1C7MDQ0_GRIFR</name>
<protein>
    <submittedName>
        <fullName evidence="2">Uncharacterized protein</fullName>
    </submittedName>
</protein>
<reference evidence="2 3" key="1">
    <citation type="submission" date="2016-03" db="EMBL/GenBank/DDBJ databases">
        <title>Whole genome sequencing of Grifola frondosa 9006-11.</title>
        <authorList>
            <person name="Min B."/>
            <person name="Park H."/>
            <person name="Kim J.-G."/>
            <person name="Cho H."/>
            <person name="Oh Y.-L."/>
            <person name="Kong W.-S."/>
            <person name="Choi I.-G."/>
        </authorList>
    </citation>
    <scope>NUCLEOTIDE SEQUENCE [LARGE SCALE GENOMIC DNA]</scope>
    <source>
        <strain evidence="2 3">9006-11</strain>
    </source>
</reference>
<evidence type="ECO:0000313" key="2">
    <source>
        <dbReference type="EMBL" id="OBZ75055.1"/>
    </source>
</evidence>
<dbReference type="Proteomes" id="UP000092993">
    <property type="component" value="Unassembled WGS sequence"/>
</dbReference>
<evidence type="ECO:0000256" key="1">
    <source>
        <dbReference type="SAM" id="MobiDB-lite"/>
    </source>
</evidence>
<evidence type="ECO:0000313" key="3">
    <source>
        <dbReference type="Proteomes" id="UP000092993"/>
    </source>
</evidence>
<dbReference type="OrthoDB" id="2752460at2759"/>
<dbReference type="OMA" id="HRIHTIH"/>
<accession>A0A1C7MDQ0</accession>